<protein>
    <submittedName>
        <fullName evidence="1">Uncharacterized protein</fullName>
    </submittedName>
</protein>
<gene>
    <name evidence="1" type="ORF">GCM10007423_27090</name>
</gene>
<dbReference type="EMBL" id="BMIA01000002">
    <property type="protein sequence ID" value="GGH35451.1"/>
    <property type="molecule type" value="Genomic_DNA"/>
</dbReference>
<proteinExistence type="predicted"/>
<comment type="caution">
    <text evidence="1">The sequence shown here is derived from an EMBL/GenBank/DDBJ whole genome shotgun (WGS) entry which is preliminary data.</text>
</comment>
<evidence type="ECO:0000313" key="1">
    <source>
        <dbReference type="EMBL" id="GGH35451.1"/>
    </source>
</evidence>
<evidence type="ECO:0000313" key="2">
    <source>
        <dbReference type="Proteomes" id="UP000600214"/>
    </source>
</evidence>
<accession>A0ABQ1YQZ3</accession>
<reference evidence="2" key="1">
    <citation type="journal article" date="2019" name="Int. J. Syst. Evol. Microbiol.">
        <title>The Global Catalogue of Microorganisms (GCM) 10K type strain sequencing project: providing services to taxonomists for standard genome sequencing and annotation.</title>
        <authorList>
            <consortium name="The Broad Institute Genomics Platform"/>
            <consortium name="The Broad Institute Genome Sequencing Center for Infectious Disease"/>
            <person name="Wu L."/>
            <person name="Ma J."/>
        </authorList>
    </citation>
    <scope>NUCLEOTIDE SEQUENCE [LARGE SCALE GENOMIC DNA]</scope>
    <source>
        <strain evidence="2">CGMCC 1.15288</strain>
    </source>
</reference>
<dbReference type="Proteomes" id="UP000600214">
    <property type="component" value="Unassembled WGS sequence"/>
</dbReference>
<keyword evidence="2" id="KW-1185">Reference proteome</keyword>
<name>A0ABQ1YQZ3_9BACT</name>
<organism evidence="1 2">
    <name type="scientific">Dyadobacter endophyticus</name>
    <dbReference type="NCBI Taxonomy" id="1749036"/>
    <lineage>
        <taxon>Bacteria</taxon>
        <taxon>Pseudomonadati</taxon>
        <taxon>Bacteroidota</taxon>
        <taxon>Cytophagia</taxon>
        <taxon>Cytophagales</taxon>
        <taxon>Spirosomataceae</taxon>
        <taxon>Dyadobacter</taxon>
    </lineage>
</organism>
<sequence>MSVIVCFFNFQCKDPDKQAGPCDCHNKTAKKEMKNIEAVVVYRIGNQPAGGNQGPDQYILSTEPKDFDGASYSIGENLLAPCQESMSVPVDFRKPGLRVMVSYKRKECYGALTSPDMHGAYGYYIDLTAIRVKTP</sequence>